<organism evidence="1 2">
    <name type="scientific">Salmonella phage 9NA</name>
    <dbReference type="NCBI Taxonomy" id="1113547"/>
    <lineage>
        <taxon>Viruses</taxon>
        <taxon>Duplodnaviria</taxon>
        <taxon>Heunggongvirae</taxon>
        <taxon>Uroviricota</taxon>
        <taxon>Caudoviricetes</taxon>
        <taxon>Nonanavirus</taxon>
        <taxon>Nonanavirus nv9NA</taxon>
    </lineage>
</organism>
<accession>A0A060D5U4</accession>
<evidence type="ECO:0000313" key="2">
    <source>
        <dbReference type="Proteomes" id="UP000026985"/>
    </source>
</evidence>
<proteinExistence type="predicted"/>
<dbReference type="EMBL" id="KJ802832">
    <property type="protein sequence ID" value="AIB07082.1"/>
    <property type="molecule type" value="Genomic_DNA"/>
</dbReference>
<dbReference type="RefSeq" id="YP_009101249.1">
    <property type="nucleotide sequence ID" value="NC_025443.1"/>
</dbReference>
<gene>
    <name evidence="1" type="ORF">9NA_079</name>
</gene>
<keyword evidence="2" id="KW-1185">Reference proteome</keyword>
<evidence type="ECO:0000313" key="1">
    <source>
        <dbReference type="EMBL" id="AIB07082.1"/>
    </source>
</evidence>
<dbReference type="Proteomes" id="UP000026985">
    <property type="component" value="Segment"/>
</dbReference>
<dbReference type="KEGG" id="vg:22110937"/>
<reference evidence="1 2" key="1">
    <citation type="submission" date="2014-07" db="EMBL/GenBank/DDBJ databases">
        <title>The genome sequence of Salmonella phage 9NA shows that it represents an unstudied type of tailed phage.</title>
        <authorList>
            <person name="Casjens S.R."/>
            <person name="Leavitt J.C."/>
            <person name="Hatfull G.F."/>
            <person name="Hendrix R.W."/>
        </authorList>
    </citation>
    <scope>NUCLEOTIDE SEQUENCE [LARGE SCALE GENOMIC DNA]</scope>
</reference>
<protein>
    <submittedName>
        <fullName evidence="1">Uncharacterized protein</fullName>
    </submittedName>
</protein>
<sequence length="65" mass="7457">MTHLEKLRSLMGYYQSGSDQIISLAQDPHTGLYWVSCKRCWYECGITLEAAIDIAYEKHGVPSYE</sequence>
<name>A0A060D5U4_9CAUD</name>